<evidence type="ECO:0000313" key="10">
    <source>
        <dbReference type="Proteomes" id="UP000199702"/>
    </source>
</evidence>
<dbReference type="RefSeq" id="WP_091314467.1">
    <property type="nucleotide sequence ID" value="NZ_CBCSJU010000003.1"/>
</dbReference>
<keyword evidence="2" id="KW-1003">Cell membrane</keyword>
<comment type="subcellular location">
    <subcellularLocation>
        <location evidence="1">Cell membrane</location>
        <topology evidence="1">Multi-pass membrane protein</topology>
    </subcellularLocation>
</comment>
<feature type="transmembrane region" description="Helical" evidence="8">
    <location>
        <begin position="154"/>
        <end position="173"/>
    </location>
</feature>
<name>A0A1H6WYD2_9FLAO</name>
<dbReference type="InterPro" id="IPR026323">
    <property type="entry name" value="Exosortase-related_prot_XrtF"/>
</dbReference>
<keyword evidence="10" id="KW-1185">Reference proteome</keyword>
<dbReference type="OrthoDB" id="678161at2"/>
<keyword evidence="4 8" id="KW-0812">Transmembrane</keyword>
<keyword evidence="7 8" id="KW-0472">Membrane</keyword>
<proteinExistence type="predicted"/>
<feature type="transmembrane region" description="Helical" evidence="8">
    <location>
        <begin position="115"/>
        <end position="142"/>
    </location>
</feature>
<protein>
    <submittedName>
        <fullName evidence="9">Exosortase family protein XrtF</fullName>
    </submittedName>
</protein>
<evidence type="ECO:0000256" key="2">
    <source>
        <dbReference type="ARBA" id="ARBA00022475"/>
    </source>
</evidence>
<evidence type="ECO:0000256" key="6">
    <source>
        <dbReference type="ARBA" id="ARBA00022989"/>
    </source>
</evidence>
<sequence>MKNTINQHKPFFLFLVKFILFYLVFTLIYKFYLNQFNAEKNEVDGITEFVANKTKNTLVFFGKDCVIKKHELEASYKVLYYDKYLARIIEGCNAISVIILFASFVFAFSAKFKNTFLFILFGSALVFQLNIFRIALLTVGLYKYPEYKEFLHNIVFPVMIYGVVFALWIVWVIKFSTYAKRDK</sequence>
<evidence type="ECO:0000256" key="5">
    <source>
        <dbReference type="ARBA" id="ARBA00022801"/>
    </source>
</evidence>
<evidence type="ECO:0000256" key="1">
    <source>
        <dbReference type="ARBA" id="ARBA00004651"/>
    </source>
</evidence>
<evidence type="ECO:0000313" key="9">
    <source>
        <dbReference type="EMBL" id="SEJ19347.1"/>
    </source>
</evidence>
<dbReference type="AlphaFoldDB" id="A0A1H6WYD2"/>
<keyword evidence="6 8" id="KW-1133">Transmembrane helix</keyword>
<accession>A0A1H6WYD2</accession>
<dbReference type="GO" id="GO:0006508">
    <property type="term" value="P:proteolysis"/>
    <property type="evidence" value="ECO:0007669"/>
    <property type="project" value="UniProtKB-KW"/>
</dbReference>
<reference evidence="10" key="1">
    <citation type="submission" date="2016-10" db="EMBL/GenBank/DDBJ databases">
        <authorList>
            <person name="Varghese N."/>
            <person name="Submissions S."/>
        </authorList>
    </citation>
    <scope>NUCLEOTIDE SEQUENCE [LARGE SCALE GENOMIC DNA]</scope>
    <source>
        <strain evidence="10">DSM 17934</strain>
    </source>
</reference>
<evidence type="ECO:0000256" key="7">
    <source>
        <dbReference type="ARBA" id="ARBA00023136"/>
    </source>
</evidence>
<evidence type="ECO:0000256" key="3">
    <source>
        <dbReference type="ARBA" id="ARBA00022670"/>
    </source>
</evidence>
<dbReference type="EMBL" id="FNYA01000007">
    <property type="protein sequence ID" value="SEJ19347.1"/>
    <property type="molecule type" value="Genomic_DNA"/>
</dbReference>
<dbReference type="InterPro" id="IPR026392">
    <property type="entry name" value="Exo/Archaeosortase_dom"/>
</dbReference>
<dbReference type="GO" id="GO:0008233">
    <property type="term" value="F:peptidase activity"/>
    <property type="evidence" value="ECO:0007669"/>
    <property type="project" value="UniProtKB-KW"/>
</dbReference>
<dbReference type="NCBIfam" id="TIGR04178">
    <property type="entry name" value="exo_archaeo"/>
    <property type="match status" value="1"/>
</dbReference>
<evidence type="ECO:0000256" key="4">
    <source>
        <dbReference type="ARBA" id="ARBA00022692"/>
    </source>
</evidence>
<keyword evidence="3" id="KW-0645">Protease</keyword>
<dbReference type="NCBIfam" id="TIGR04128">
    <property type="entry name" value="exoso_Fjoh_1448"/>
    <property type="match status" value="1"/>
</dbReference>
<organism evidence="9 10">
    <name type="scientific">Flavobacterium terrigena</name>
    <dbReference type="NCBI Taxonomy" id="402734"/>
    <lineage>
        <taxon>Bacteria</taxon>
        <taxon>Pseudomonadati</taxon>
        <taxon>Bacteroidota</taxon>
        <taxon>Flavobacteriia</taxon>
        <taxon>Flavobacteriales</taxon>
        <taxon>Flavobacteriaceae</taxon>
        <taxon>Flavobacterium</taxon>
    </lineage>
</organism>
<feature type="transmembrane region" description="Helical" evidence="8">
    <location>
        <begin position="12"/>
        <end position="32"/>
    </location>
</feature>
<keyword evidence="5" id="KW-0378">Hydrolase</keyword>
<dbReference type="STRING" id="402734.SAMN05660918_2602"/>
<gene>
    <name evidence="9" type="ORF">SAMN05660918_2602</name>
</gene>
<dbReference type="Proteomes" id="UP000199702">
    <property type="component" value="Unassembled WGS sequence"/>
</dbReference>
<dbReference type="GO" id="GO:0005886">
    <property type="term" value="C:plasma membrane"/>
    <property type="evidence" value="ECO:0007669"/>
    <property type="project" value="UniProtKB-SubCell"/>
</dbReference>
<evidence type="ECO:0000256" key="8">
    <source>
        <dbReference type="SAM" id="Phobius"/>
    </source>
</evidence>
<feature type="transmembrane region" description="Helical" evidence="8">
    <location>
        <begin position="84"/>
        <end position="108"/>
    </location>
</feature>